<keyword evidence="1" id="KW-1133">Transmembrane helix</keyword>
<dbReference type="InterPro" id="IPR000620">
    <property type="entry name" value="EamA_dom"/>
</dbReference>
<dbReference type="InterPro" id="IPR037185">
    <property type="entry name" value="EmrE-like"/>
</dbReference>
<keyword evidence="1" id="KW-0812">Transmembrane</keyword>
<evidence type="ECO:0000256" key="1">
    <source>
        <dbReference type="SAM" id="Phobius"/>
    </source>
</evidence>
<feature type="transmembrane region" description="Helical" evidence="1">
    <location>
        <begin position="144"/>
        <end position="165"/>
    </location>
</feature>
<proteinExistence type="predicted"/>
<dbReference type="AlphaFoldDB" id="A0A6J7AEP4"/>
<reference evidence="3" key="1">
    <citation type="submission" date="2020-05" db="EMBL/GenBank/DDBJ databases">
        <authorList>
            <person name="Chiriac C."/>
            <person name="Salcher M."/>
            <person name="Ghai R."/>
            <person name="Kavagutti S V."/>
        </authorList>
    </citation>
    <scope>NUCLEOTIDE SEQUENCE</scope>
</reference>
<feature type="transmembrane region" description="Helical" evidence="1">
    <location>
        <begin position="207"/>
        <end position="227"/>
    </location>
</feature>
<feature type="domain" description="EamA" evidence="2">
    <location>
        <begin position="146"/>
        <end position="278"/>
    </location>
</feature>
<keyword evidence="1" id="KW-0472">Membrane</keyword>
<dbReference type="EMBL" id="CAFABK010000038">
    <property type="protein sequence ID" value="CAB4831324.1"/>
    <property type="molecule type" value="Genomic_DNA"/>
</dbReference>
<evidence type="ECO:0000313" key="3">
    <source>
        <dbReference type="EMBL" id="CAB4831324.1"/>
    </source>
</evidence>
<dbReference type="Pfam" id="PF00892">
    <property type="entry name" value="EamA"/>
    <property type="match status" value="1"/>
</dbReference>
<feature type="transmembrane region" description="Helical" evidence="1">
    <location>
        <begin position="89"/>
        <end position="107"/>
    </location>
</feature>
<organism evidence="3">
    <name type="scientific">freshwater metagenome</name>
    <dbReference type="NCBI Taxonomy" id="449393"/>
    <lineage>
        <taxon>unclassified sequences</taxon>
        <taxon>metagenomes</taxon>
        <taxon>ecological metagenomes</taxon>
    </lineage>
</organism>
<evidence type="ECO:0000259" key="2">
    <source>
        <dbReference type="Pfam" id="PF00892"/>
    </source>
</evidence>
<feature type="transmembrane region" description="Helical" evidence="1">
    <location>
        <begin position="29"/>
        <end position="50"/>
    </location>
</feature>
<name>A0A6J7AEP4_9ZZZZ</name>
<accession>A0A6J7AEP4</accession>
<sequence>MYVLLALSSAVLYGIWEFGIGRYRGRVKVYGIILVSAIATTITYLLNGVFRHDLMLNKNDVLPGLLGGTFNLIATILALKAFARGKMGVVTGVAAASILVPLGYSYLMGEELSRLSVIGIGVTVAGLIAFYVPNMKVKPGETNSVIAIALAGGAALFWGLATVVIDIGSRVNIAGSMLMSMMPQILFTFVVVAVVHRSWGGLTRRSIAPIAGAGVALALGNLAFFTAANEGNLGVVSVLGSLDPIVVALLALIFLKEKMARSDQVALLIVIVGTCLVAV</sequence>
<feature type="transmembrane region" description="Helical" evidence="1">
    <location>
        <begin position="233"/>
        <end position="255"/>
    </location>
</feature>
<gene>
    <name evidence="3" type="ORF">UFOPK3204_00961</name>
</gene>
<protein>
    <submittedName>
        <fullName evidence="3">Unannotated protein</fullName>
    </submittedName>
</protein>
<feature type="transmembrane region" description="Helical" evidence="1">
    <location>
        <begin position="62"/>
        <end position="82"/>
    </location>
</feature>
<dbReference type="GO" id="GO:0016020">
    <property type="term" value="C:membrane"/>
    <property type="evidence" value="ECO:0007669"/>
    <property type="project" value="InterPro"/>
</dbReference>
<feature type="transmembrane region" description="Helical" evidence="1">
    <location>
        <begin position="171"/>
        <end position="195"/>
    </location>
</feature>
<dbReference type="SUPFAM" id="SSF103481">
    <property type="entry name" value="Multidrug resistance efflux transporter EmrE"/>
    <property type="match status" value="1"/>
</dbReference>
<feature type="transmembrane region" description="Helical" evidence="1">
    <location>
        <begin position="113"/>
        <end position="132"/>
    </location>
</feature>